<comment type="caution">
    <text evidence="2">The sequence shown here is derived from an EMBL/GenBank/DDBJ whole genome shotgun (WGS) entry which is preliminary data.</text>
</comment>
<feature type="region of interest" description="Disordered" evidence="1">
    <location>
        <begin position="322"/>
        <end position="365"/>
    </location>
</feature>
<protein>
    <submittedName>
        <fullName evidence="2">Uncharacterized protein</fullName>
    </submittedName>
</protein>
<dbReference type="AlphaFoldDB" id="A0A2S4PXL1"/>
<dbReference type="Proteomes" id="UP000237438">
    <property type="component" value="Unassembled WGS sequence"/>
</dbReference>
<gene>
    <name evidence="2" type="ORF">EPUL_001536</name>
</gene>
<evidence type="ECO:0000313" key="2">
    <source>
        <dbReference type="EMBL" id="POS86773.1"/>
    </source>
</evidence>
<dbReference type="STRING" id="225359.A0A2S4PXL1"/>
<dbReference type="EMBL" id="PEDP01000253">
    <property type="protein sequence ID" value="POS86773.1"/>
    <property type="molecule type" value="Genomic_DNA"/>
</dbReference>
<feature type="compositionally biased region" description="Basic and acidic residues" evidence="1">
    <location>
        <begin position="329"/>
        <end position="339"/>
    </location>
</feature>
<accession>A0A2S4PXL1</accession>
<feature type="region of interest" description="Disordered" evidence="1">
    <location>
        <begin position="438"/>
        <end position="459"/>
    </location>
</feature>
<evidence type="ECO:0000313" key="3">
    <source>
        <dbReference type="Proteomes" id="UP000237438"/>
    </source>
</evidence>
<organism evidence="2 3">
    <name type="scientific">Erysiphe pulchra</name>
    <dbReference type="NCBI Taxonomy" id="225359"/>
    <lineage>
        <taxon>Eukaryota</taxon>
        <taxon>Fungi</taxon>
        <taxon>Dikarya</taxon>
        <taxon>Ascomycota</taxon>
        <taxon>Pezizomycotina</taxon>
        <taxon>Leotiomycetes</taxon>
        <taxon>Erysiphales</taxon>
        <taxon>Erysiphaceae</taxon>
        <taxon>Erysiphe</taxon>
    </lineage>
</organism>
<keyword evidence="3" id="KW-1185">Reference proteome</keyword>
<feature type="compositionally biased region" description="Polar residues" evidence="1">
    <location>
        <begin position="447"/>
        <end position="459"/>
    </location>
</feature>
<sequence length="507" mass="57284">MPFNSLELEQIINRLTNDLNVIVDDTQKFIDHEKLITDKLKFAREQYRLLASKYTTAEDSEVACILDQLNLPQASSVGNDCYTSTNPSGQEPTSQSRLTTAIDNARLATHQLTGFLNKLSGPTWSPKVLSAANDSVVDSTKQISQTTVLKKDFTEPGIESTLSCPFSNQLQKLKPANCKNFSKLRIKVKSEFSDNNDHPYIDTEDTFKCPALCSEVKDLPHPTATSTKCPIRFLGQHSPEEVARYFEIHKHEIPRSHEICLKRQQKNEDHIRKLDARYGNLVSIIEALGHKHQPLLPDNEKKLDTKGVLNERLESWVKNVSCDDNNQENEQRNPDDKNDQVQISDRPLKEVRVGESPSRPWGISVPLYTPQKDSIHESPQLTRASTDNLAQTIEKIPSKENNSQEFFSKKNLAEDQISHRLSNIDDPTRYVGEELPATSCPHHATKPKTSLSNSHVSPVNQTQPNFIKTHHSINASSFHKPHMLFTGPVFIDYSTEEALQILQKLGK</sequence>
<reference evidence="2 3" key="1">
    <citation type="submission" date="2017-10" db="EMBL/GenBank/DDBJ databases">
        <title>Development of genomic resources for the powdery mildew, Erysiphe pulchra.</title>
        <authorList>
            <person name="Wadl P.A."/>
            <person name="Mack B.M."/>
            <person name="Moore G."/>
            <person name="Beltz S.B."/>
        </authorList>
    </citation>
    <scope>NUCLEOTIDE SEQUENCE [LARGE SCALE GENOMIC DNA]</scope>
    <source>
        <strain evidence="2">Cflorida</strain>
    </source>
</reference>
<dbReference type="OrthoDB" id="5343576at2759"/>
<evidence type="ECO:0000256" key="1">
    <source>
        <dbReference type="SAM" id="MobiDB-lite"/>
    </source>
</evidence>
<name>A0A2S4PXL1_9PEZI</name>
<proteinExistence type="predicted"/>